<dbReference type="InterPro" id="IPR013384">
    <property type="entry name" value="Flagell_FlgL"/>
</dbReference>
<evidence type="ECO:0000313" key="7">
    <source>
        <dbReference type="Proteomes" id="UP000295325"/>
    </source>
</evidence>
<dbReference type="Pfam" id="PF00700">
    <property type="entry name" value="Flagellin_C"/>
    <property type="match status" value="1"/>
</dbReference>
<dbReference type="GO" id="GO:0071973">
    <property type="term" value="P:bacterial-type flagellum-dependent cell motility"/>
    <property type="evidence" value="ECO:0007669"/>
    <property type="project" value="InterPro"/>
</dbReference>
<organism evidence="6 7">
    <name type="scientific">Fonticella tunisiensis</name>
    <dbReference type="NCBI Taxonomy" id="1096341"/>
    <lineage>
        <taxon>Bacteria</taxon>
        <taxon>Bacillati</taxon>
        <taxon>Bacillota</taxon>
        <taxon>Clostridia</taxon>
        <taxon>Eubacteriales</taxon>
        <taxon>Clostridiaceae</taxon>
        <taxon>Fonticella</taxon>
    </lineage>
</organism>
<name>A0A4R7KD42_9CLOT</name>
<dbReference type="InterPro" id="IPR001492">
    <property type="entry name" value="Flagellin"/>
</dbReference>
<protein>
    <submittedName>
        <fullName evidence="6">Flagellar hook-associated protein 3 FlgL</fullName>
    </submittedName>
</protein>
<reference evidence="6 7" key="1">
    <citation type="submission" date="2019-03" db="EMBL/GenBank/DDBJ databases">
        <title>Genomic Encyclopedia of Type Strains, Phase IV (KMG-IV): sequencing the most valuable type-strain genomes for metagenomic binning, comparative biology and taxonomic classification.</title>
        <authorList>
            <person name="Goeker M."/>
        </authorList>
    </citation>
    <scope>NUCLEOTIDE SEQUENCE [LARGE SCALE GENOMIC DNA]</scope>
    <source>
        <strain evidence="6 7">DSM 24455</strain>
    </source>
</reference>
<dbReference type="GO" id="GO:0005198">
    <property type="term" value="F:structural molecule activity"/>
    <property type="evidence" value="ECO:0007669"/>
    <property type="project" value="InterPro"/>
</dbReference>
<dbReference type="PANTHER" id="PTHR42792">
    <property type="entry name" value="FLAGELLIN"/>
    <property type="match status" value="1"/>
</dbReference>
<feature type="domain" description="Flagellin N-terminal" evidence="4">
    <location>
        <begin position="11"/>
        <end position="140"/>
    </location>
</feature>
<proteinExistence type="inferred from homology"/>
<dbReference type="Pfam" id="PF00669">
    <property type="entry name" value="Flagellin_N"/>
    <property type="match status" value="1"/>
</dbReference>
<evidence type="ECO:0000256" key="2">
    <source>
        <dbReference type="ARBA" id="ARBA00005709"/>
    </source>
</evidence>
<dbReference type="NCBIfam" id="TIGR02550">
    <property type="entry name" value="flagell_flgL"/>
    <property type="match status" value="1"/>
</dbReference>
<evidence type="ECO:0000313" key="6">
    <source>
        <dbReference type="EMBL" id="TDT50622.1"/>
    </source>
</evidence>
<evidence type="ECO:0000256" key="1">
    <source>
        <dbReference type="ARBA" id="ARBA00004365"/>
    </source>
</evidence>
<dbReference type="AlphaFoldDB" id="A0A4R7KD42"/>
<dbReference type="Gene3D" id="1.20.1330.10">
    <property type="entry name" value="f41 fragment of flagellin, N-terminal domain"/>
    <property type="match status" value="1"/>
</dbReference>
<comment type="similarity">
    <text evidence="2">Belongs to the bacterial flagellin family.</text>
</comment>
<dbReference type="RefSeq" id="WP_133629062.1">
    <property type="nucleotide sequence ID" value="NZ_SOAZ01000026.1"/>
</dbReference>
<evidence type="ECO:0000259" key="5">
    <source>
        <dbReference type="Pfam" id="PF00700"/>
    </source>
</evidence>
<dbReference type="Proteomes" id="UP000295325">
    <property type="component" value="Unassembled WGS sequence"/>
</dbReference>
<evidence type="ECO:0000256" key="3">
    <source>
        <dbReference type="ARBA" id="ARBA00023143"/>
    </source>
</evidence>
<dbReference type="GO" id="GO:0009424">
    <property type="term" value="C:bacterial-type flagellum hook"/>
    <property type="evidence" value="ECO:0007669"/>
    <property type="project" value="InterPro"/>
</dbReference>
<dbReference type="SUPFAM" id="SSF64518">
    <property type="entry name" value="Phase 1 flagellin"/>
    <property type="match status" value="1"/>
</dbReference>
<keyword evidence="6" id="KW-0282">Flagellum</keyword>
<keyword evidence="3" id="KW-0975">Bacterial flagellum</keyword>
<evidence type="ECO:0000259" key="4">
    <source>
        <dbReference type="Pfam" id="PF00669"/>
    </source>
</evidence>
<comment type="caution">
    <text evidence="6">The sequence shown here is derived from an EMBL/GenBank/DDBJ whole genome shotgun (WGS) entry which is preliminary data.</text>
</comment>
<keyword evidence="6" id="KW-0966">Cell projection</keyword>
<dbReference type="OrthoDB" id="9758307at2"/>
<feature type="domain" description="Flagellin C-terminal" evidence="5">
    <location>
        <begin position="216"/>
        <end position="298"/>
    </location>
</feature>
<dbReference type="InterPro" id="IPR046358">
    <property type="entry name" value="Flagellin_C"/>
</dbReference>
<dbReference type="EMBL" id="SOAZ01000026">
    <property type="protein sequence ID" value="TDT50622.1"/>
    <property type="molecule type" value="Genomic_DNA"/>
</dbReference>
<dbReference type="InterPro" id="IPR001029">
    <property type="entry name" value="Flagellin_N"/>
</dbReference>
<gene>
    <name evidence="6" type="ORF">EDD71_12639</name>
</gene>
<dbReference type="PRINTS" id="PR00207">
    <property type="entry name" value="FLAGELLIN"/>
</dbReference>
<accession>A0A4R7KD42</accession>
<keyword evidence="7" id="KW-1185">Reference proteome</keyword>
<dbReference type="PANTHER" id="PTHR42792:SF1">
    <property type="entry name" value="FLAGELLAR HOOK-ASSOCIATED PROTEIN 3"/>
    <property type="match status" value="1"/>
</dbReference>
<comment type="subcellular location">
    <subcellularLocation>
        <location evidence="1">Bacterial flagellum</location>
    </subcellularLocation>
</comment>
<keyword evidence="6" id="KW-0969">Cilium</keyword>
<sequence length="299" mass="33586">MRITNRVLVKSYLSDLTANLENMKKYQEQLSSGKEVRRPSDNPFKAARAMELTTSIAVNERYKANIDEGIGWLETTDVALGQMNDALQRIRELTVQGSNGTYDSTQRYSIQKEIEQLKESLAQIGNTFYDGRYIFGGDKTTEPPFKIVDGKVIYQGSTNGLKKEFSQGVIMDIAINGNKFANDSKIQPADEDGVFKVISEIINDLANNKSPSDRLKELDEQIDNILKLRAEVGAKSNRLNAMKSKNEDEIFNMTELLSKTVDIDIAQKIMEYSVMESIYTASLQAGAKILQPSLLDFLR</sequence>